<dbReference type="EMBL" id="JWYV01000006">
    <property type="protein sequence ID" value="KKD00036.1"/>
    <property type="molecule type" value="Genomic_DNA"/>
</dbReference>
<dbReference type="AlphaFoldDB" id="A0A0F5VD16"/>
<dbReference type="PATRIC" id="fig|265726.11.peg.3961"/>
<evidence type="ECO:0000313" key="1">
    <source>
        <dbReference type="EMBL" id="KKD00036.1"/>
    </source>
</evidence>
<sequence length="151" mass="16451">MALFLLRRFILPILRYVLLSVAWPVTGDGLPDAPEFNASASGSPFHRFDVIEAEPVACQASVTDMLAKGLMMKGSVRDAHGWTALLSGEDGRLFKVRPEQVIGPKIRVLSVNAGQTELMLETGSVPGCPGVTPYTLYLSRKPHIRFDIQTG</sequence>
<protein>
    <submittedName>
        <fullName evidence="1">Uncharacterized protein</fullName>
    </submittedName>
</protein>
<comment type="caution">
    <text evidence="1">The sequence shown here is derived from an EMBL/GenBank/DDBJ whole genome shotgun (WGS) entry which is preliminary data.</text>
</comment>
<dbReference type="OrthoDB" id="9908838at2"/>
<name>A0A0F5VD16_9GAMM</name>
<accession>A0A0F5VD16</accession>
<dbReference type="RefSeq" id="WP_046220330.1">
    <property type="nucleotide sequence ID" value="NZ_JWYV01000006.1"/>
</dbReference>
<dbReference type="Proteomes" id="UP000033633">
    <property type="component" value="Unassembled WGS sequence"/>
</dbReference>
<organism evidence="1 2">
    <name type="scientific">Photobacterium halotolerans</name>
    <dbReference type="NCBI Taxonomy" id="265726"/>
    <lineage>
        <taxon>Bacteria</taxon>
        <taxon>Pseudomonadati</taxon>
        <taxon>Pseudomonadota</taxon>
        <taxon>Gammaproteobacteria</taxon>
        <taxon>Vibrionales</taxon>
        <taxon>Vibrionaceae</taxon>
        <taxon>Photobacterium</taxon>
    </lineage>
</organism>
<reference evidence="1 2" key="1">
    <citation type="submission" date="2014-12" db="EMBL/GenBank/DDBJ databases">
        <title>Mercury Reductase activity and rhizosphere competence traits in the genome of root associated Photobacterium halotolerans MELD1.</title>
        <authorList>
            <person name="Mathew D.C."/>
            <person name="Huang C.-C."/>
        </authorList>
    </citation>
    <scope>NUCLEOTIDE SEQUENCE [LARGE SCALE GENOMIC DNA]</scope>
    <source>
        <strain evidence="1 2">MELD1</strain>
    </source>
</reference>
<evidence type="ECO:0000313" key="2">
    <source>
        <dbReference type="Proteomes" id="UP000033633"/>
    </source>
</evidence>
<dbReference type="STRING" id="265726.KY46_09055"/>
<proteinExistence type="predicted"/>
<gene>
    <name evidence="1" type="ORF">KY46_09055</name>
</gene>
<keyword evidence="2" id="KW-1185">Reference proteome</keyword>